<proteinExistence type="predicted"/>
<organism evidence="1 2">
    <name type="scientific">Candidatus Thiodubiliella endoseptemdiera</name>
    <dbReference type="NCBI Taxonomy" id="2738886"/>
    <lineage>
        <taxon>Bacteria</taxon>
        <taxon>Pseudomonadati</taxon>
        <taxon>Pseudomonadota</taxon>
        <taxon>Gammaproteobacteria</taxon>
        <taxon>Candidatus Pseudothioglobaceae</taxon>
        <taxon>Candidatus Thiodubiliella</taxon>
    </lineage>
</organism>
<dbReference type="EMBL" id="JACCHT010000001">
    <property type="protein sequence ID" value="NYT27416.1"/>
    <property type="molecule type" value="Genomic_DNA"/>
</dbReference>
<evidence type="ECO:0000313" key="1">
    <source>
        <dbReference type="EMBL" id="NYT27416.1"/>
    </source>
</evidence>
<dbReference type="Proteomes" id="UP000568751">
    <property type="component" value="Unassembled WGS sequence"/>
</dbReference>
<sequence>MGGGEVRAPKTIKIRTTSTPAYEEKTVGKPFLMALMWFFFPKPKPLILTAMGPSFG</sequence>
<comment type="caution">
    <text evidence="1">The sequence shown here is derived from an EMBL/GenBank/DDBJ whole genome shotgun (WGS) entry which is preliminary data.</text>
</comment>
<name>A0A853F1I5_9GAMM</name>
<reference evidence="1 2" key="1">
    <citation type="submission" date="2020-05" db="EMBL/GenBank/DDBJ databases">
        <title>Horizontal transmission and recombination maintain forever young bacterial symbiont genomes.</title>
        <authorList>
            <person name="Russell S.L."/>
            <person name="Pepper-Tunick E."/>
            <person name="Svedberg J."/>
            <person name="Byrne A."/>
            <person name="Ruelas Castillo J."/>
            <person name="Vollmers C."/>
            <person name="Beinart R.A."/>
            <person name="Corbett-Detig R."/>
        </authorList>
    </citation>
    <scope>NUCLEOTIDE SEQUENCE [LARGE SCALE GENOMIC DNA]</scope>
    <source>
        <strain evidence="1">455</strain>
    </source>
</reference>
<protein>
    <submittedName>
        <fullName evidence="1">Uncharacterized protein</fullName>
    </submittedName>
</protein>
<gene>
    <name evidence="1" type="ORF">H0A76_05670</name>
</gene>
<dbReference type="AlphaFoldDB" id="A0A853F1I5"/>
<accession>A0A853F1I5</accession>
<evidence type="ECO:0000313" key="2">
    <source>
        <dbReference type="Proteomes" id="UP000568751"/>
    </source>
</evidence>